<dbReference type="Pfam" id="PF01424">
    <property type="entry name" value="R3H"/>
    <property type="match status" value="1"/>
</dbReference>
<feature type="region of interest" description="Disordered" evidence="1">
    <location>
        <begin position="293"/>
        <end position="362"/>
    </location>
</feature>
<proteinExistence type="predicted"/>
<feature type="compositionally biased region" description="Polar residues" evidence="1">
    <location>
        <begin position="239"/>
        <end position="261"/>
    </location>
</feature>
<dbReference type="GO" id="GO:0000122">
    <property type="term" value="P:negative regulation of transcription by RNA polymerase II"/>
    <property type="evidence" value="ECO:0007669"/>
    <property type="project" value="TreeGrafter"/>
</dbReference>
<dbReference type="Gene3D" id="3.30.1370.50">
    <property type="entry name" value="R3H-like domain"/>
    <property type="match status" value="1"/>
</dbReference>
<dbReference type="PROSITE" id="PS51061">
    <property type="entry name" value="R3H"/>
    <property type="match status" value="1"/>
</dbReference>
<keyword evidence="4" id="KW-1185">Reference proteome</keyword>
<dbReference type="PANTHER" id="PTHR12360">
    <property type="entry name" value="NUCLEAR TRANSCRIPTION FACTOR, X-BOX BINDING 1 NFX1"/>
    <property type="match status" value="1"/>
</dbReference>
<organism evidence="3 4">
    <name type="scientific">Penicillium frequentans</name>
    <dbReference type="NCBI Taxonomy" id="3151616"/>
    <lineage>
        <taxon>Eukaryota</taxon>
        <taxon>Fungi</taxon>
        <taxon>Dikarya</taxon>
        <taxon>Ascomycota</taxon>
        <taxon>Pezizomycotina</taxon>
        <taxon>Eurotiomycetes</taxon>
        <taxon>Eurotiomycetidae</taxon>
        <taxon>Eurotiales</taxon>
        <taxon>Aspergillaceae</taxon>
        <taxon>Penicillium</taxon>
    </lineage>
</organism>
<feature type="compositionally biased region" description="Basic and acidic residues" evidence="1">
    <location>
        <begin position="316"/>
        <end position="326"/>
    </location>
</feature>
<feature type="compositionally biased region" description="Low complexity" evidence="1">
    <location>
        <begin position="352"/>
        <end position="362"/>
    </location>
</feature>
<accession>A0AAD6D406</accession>
<dbReference type="SMART" id="SM00393">
    <property type="entry name" value="R3H"/>
    <property type="match status" value="1"/>
</dbReference>
<dbReference type="PANTHER" id="PTHR12360:SF12">
    <property type="entry name" value="TRANSCRIPTIONAL REPRESSOR NF-X1"/>
    <property type="match status" value="1"/>
</dbReference>
<evidence type="ECO:0000256" key="1">
    <source>
        <dbReference type="SAM" id="MobiDB-lite"/>
    </source>
</evidence>
<dbReference type="SUPFAM" id="SSF82708">
    <property type="entry name" value="R3H domain"/>
    <property type="match status" value="1"/>
</dbReference>
<dbReference type="InterPro" id="IPR034078">
    <property type="entry name" value="NFX1_fam"/>
</dbReference>
<dbReference type="Proteomes" id="UP001220324">
    <property type="component" value="Unassembled WGS sequence"/>
</dbReference>
<dbReference type="InterPro" id="IPR036867">
    <property type="entry name" value="R3H_dom_sf"/>
</dbReference>
<feature type="domain" description="R3H" evidence="2">
    <location>
        <begin position="107"/>
        <end position="170"/>
    </location>
</feature>
<dbReference type="InterPro" id="IPR001374">
    <property type="entry name" value="R3H_dom"/>
</dbReference>
<dbReference type="GO" id="GO:0000981">
    <property type="term" value="F:DNA-binding transcription factor activity, RNA polymerase II-specific"/>
    <property type="evidence" value="ECO:0007669"/>
    <property type="project" value="TreeGrafter"/>
</dbReference>
<reference evidence="3 4" key="1">
    <citation type="journal article" date="2023" name="IMA Fungus">
        <title>Comparative genomic study of the Penicillium genus elucidates a diverse pangenome and 15 lateral gene transfer events.</title>
        <authorList>
            <person name="Petersen C."/>
            <person name="Sorensen T."/>
            <person name="Nielsen M.R."/>
            <person name="Sondergaard T.E."/>
            <person name="Sorensen J.L."/>
            <person name="Fitzpatrick D.A."/>
            <person name="Frisvad J.C."/>
            <person name="Nielsen K.L."/>
        </authorList>
    </citation>
    <scope>NUCLEOTIDE SEQUENCE [LARGE SCALE GENOMIC DNA]</scope>
    <source>
        <strain evidence="3 4">IBT 35679</strain>
    </source>
</reference>
<evidence type="ECO:0000313" key="4">
    <source>
        <dbReference type="Proteomes" id="UP001220324"/>
    </source>
</evidence>
<dbReference type="AlphaFoldDB" id="A0AAD6D406"/>
<dbReference type="EMBL" id="JAQIZZ010000002">
    <property type="protein sequence ID" value="KAJ5553069.1"/>
    <property type="molecule type" value="Genomic_DNA"/>
</dbReference>
<feature type="compositionally biased region" description="Acidic residues" evidence="1">
    <location>
        <begin position="301"/>
        <end position="315"/>
    </location>
</feature>
<name>A0AAD6D406_9EURO</name>
<gene>
    <name evidence="3" type="ORF">N7494_002447</name>
</gene>
<feature type="region of interest" description="Disordered" evidence="1">
    <location>
        <begin position="224"/>
        <end position="261"/>
    </location>
</feature>
<protein>
    <recommendedName>
        <fullName evidence="2">R3H domain-containing protein</fullName>
    </recommendedName>
</protein>
<sequence>MPTSLVNNAAARAITCGCGRLRQQRRCNAAKAVISKGQLQQPERLPVLTPLACDEECGRLERNRSLASALGVDINQTTTVQTITSTNLPYSTETLDQYIKLASSVSLSTLQTYESTLHSLAIDSTNRSTRFQPAKPTLRSFTHSLATDWGFVTESHDPEPHRHVFVLKPLTWTPPIFGMGTGSSIGIGGMSVRECVKLRERERTKEREAQRVAALEAKAAREAAKAQSGVSGDGWAQVASRTKGSASSTRSTTPVQNPFSSRTMFSALSGEGVQDPSSKKERLVLRSGIGASKTLRKEPAEEVVDSWEEAEEKEEQVEREQEKATLDEDQPPLDVVSDAQDVEQPEGSGEIAAAAAAATELD</sequence>
<comment type="caution">
    <text evidence="3">The sequence shown here is derived from an EMBL/GenBank/DDBJ whole genome shotgun (WGS) entry which is preliminary data.</text>
</comment>
<evidence type="ECO:0000313" key="3">
    <source>
        <dbReference type="EMBL" id="KAJ5553069.1"/>
    </source>
</evidence>
<evidence type="ECO:0000259" key="2">
    <source>
        <dbReference type="PROSITE" id="PS51061"/>
    </source>
</evidence>
<dbReference type="GO" id="GO:0005634">
    <property type="term" value="C:nucleus"/>
    <property type="evidence" value="ECO:0007669"/>
    <property type="project" value="TreeGrafter"/>
</dbReference>
<dbReference type="GO" id="GO:0000977">
    <property type="term" value="F:RNA polymerase II transcription regulatory region sequence-specific DNA binding"/>
    <property type="evidence" value="ECO:0007669"/>
    <property type="project" value="TreeGrafter"/>
</dbReference>